<feature type="chain" id="PRO_5035881183" evidence="3">
    <location>
        <begin position="27"/>
        <end position="384"/>
    </location>
</feature>
<evidence type="ECO:0000256" key="1">
    <source>
        <dbReference type="ARBA" id="ARBA00008668"/>
    </source>
</evidence>
<proteinExistence type="inferred from homology"/>
<reference evidence="4" key="1">
    <citation type="submission" date="2021-01" db="EMBL/GenBank/DDBJ databases">
        <authorList>
            <person name="Bezrukov I."/>
        </authorList>
    </citation>
    <scope>NUCLEOTIDE SEQUENCE</scope>
</reference>
<dbReference type="InterPro" id="IPR036514">
    <property type="entry name" value="SGNH_hydro_sf"/>
</dbReference>
<dbReference type="Gene3D" id="3.40.50.1110">
    <property type="entry name" value="SGNH hydrolase"/>
    <property type="match status" value="1"/>
</dbReference>
<dbReference type="PANTHER" id="PTHR45966:SF36">
    <property type="entry name" value="INACTIVE GDSL ESTERASE_LIPASE-LIKE PROTEIN 25"/>
    <property type="match status" value="1"/>
</dbReference>
<dbReference type="InterPro" id="IPR001087">
    <property type="entry name" value="GDSL"/>
</dbReference>
<dbReference type="FunFam" id="3.40.50.1110:FF:000026">
    <property type="entry name" value="GDSL esterase/lipase At3g14220"/>
    <property type="match status" value="1"/>
</dbReference>
<dbReference type="EMBL" id="LR999451">
    <property type="protein sequence ID" value="CAE5960169.1"/>
    <property type="molecule type" value="Genomic_DNA"/>
</dbReference>
<dbReference type="PANTHER" id="PTHR45966">
    <property type="entry name" value="GDSL-LIKE LIPASE/ACYLHYDROLASE"/>
    <property type="match status" value="1"/>
</dbReference>
<comment type="similarity">
    <text evidence="1">Belongs to the 'GDSL' lipolytic enzyme family.</text>
</comment>
<evidence type="ECO:0000313" key="5">
    <source>
        <dbReference type="Proteomes" id="UP000682877"/>
    </source>
</evidence>
<name>A0A8S1ZTU5_ARAAE</name>
<dbReference type="AlphaFoldDB" id="A0A8S1ZTU5"/>
<keyword evidence="2 3" id="KW-0732">Signal</keyword>
<feature type="signal peptide" evidence="3">
    <location>
        <begin position="1"/>
        <end position="26"/>
    </location>
</feature>
<dbReference type="InterPro" id="IPR035669">
    <property type="entry name" value="SGNH_plant_lipase-like"/>
</dbReference>
<evidence type="ECO:0000313" key="4">
    <source>
        <dbReference type="EMBL" id="CAE5960169.1"/>
    </source>
</evidence>
<dbReference type="CDD" id="cd01837">
    <property type="entry name" value="SGNH_plant_lipase_like"/>
    <property type="match status" value="1"/>
</dbReference>
<accession>A0A8S1ZTU5</accession>
<protein>
    <submittedName>
        <fullName evidence="4">Uncharacterized protein</fullName>
    </submittedName>
</protein>
<dbReference type="InterPro" id="IPR044552">
    <property type="entry name" value="GLIP1-5/GLL25"/>
</dbReference>
<keyword evidence="5" id="KW-1185">Reference proteome</keyword>
<dbReference type="Proteomes" id="UP000682877">
    <property type="component" value="Chromosome 1"/>
</dbReference>
<organism evidence="4 5">
    <name type="scientific">Arabidopsis arenosa</name>
    <name type="common">Sand rock-cress</name>
    <name type="synonym">Cardaminopsis arenosa</name>
    <dbReference type="NCBI Taxonomy" id="38785"/>
    <lineage>
        <taxon>Eukaryota</taxon>
        <taxon>Viridiplantae</taxon>
        <taxon>Streptophyta</taxon>
        <taxon>Embryophyta</taxon>
        <taxon>Tracheophyta</taxon>
        <taxon>Spermatophyta</taxon>
        <taxon>Magnoliopsida</taxon>
        <taxon>eudicotyledons</taxon>
        <taxon>Gunneridae</taxon>
        <taxon>Pentapetalae</taxon>
        <taxon>rosids</taxon>
        <taxon>malvids</taxon>
        <taxon>Brassicales</taxon>
        <taxon>Brassicaceae</taxon>
        <taxon>Camelineae</taxon>
        <taxon>Arabidopsis</taxon>
    </lineage>
</organism>
<gene>
    <name evidence="4" type="ORF">AARE701A_LOCUS3622</name>
</gene>
<dbReference type="GO" id="GO:0016298">
    <property type="term" value="F:lipase activity"/>
    <property type="evidence" value="ECO:0007669"/>
    <property type="project" value="TreeGrafter"/>
</dbReference>
<sequence length="384" mass="42938">MECSLVSVLGILLVYPLFQNLVTISGQHIPAVGLFTFGDSSFDAGNKKFLTSASLPQNFWPYGKSRDDPKGKFSDGKIVPDFIAKFMGIPHDLPPALKPGADVSRGASFAVGSASILGSPKDSLTLNQQVRKFNQMISNWKVDYLQKSVFMISIGMEDYYNFTKNNPNAEVSAQQAFVTSVTNRLKSDINLLYSSGASKFVVQLLAPLGCLPIARQEFKTGNDCYEKLNDLAKQHNAKIGPMLNEMAVTKPDFQFTVFDFYNVILRRTQRNMNYRFSVTNISCCGVGSHNAYGCGLPNVHSKLCEYQRSYLYFDARHNTEKAQEAFAHLIFGADPNVIQPMNVRELIVYPVNEPMREFWEDPMEEKLSLVHDVDVNPSGSIYLV</sequence>
<dbReference type="Pfam" id="PF00657">
    <property type="entry name" value="Lipase_GDSL"/>
    <property type="match status" value="1"/>
</dbReference>
<evidence type="ECO:0000256" key="3">
    <source>
        <dbReference type="SAM" id="SignalP"/>
    </source>
</evidence>
<dbReference type="GO" id="GO:0007029">
    <property type="term" value="P:endoplasmic reticulum organization"/>
    <property type="evidence" value="ECO:0007669"/>
    <property type="project" value="TreeGrafter"/>
</dbReference>
<evidence type="ECO:0000256" key="2">
    <source>
        <dbReference type="ARBA" id="ARBA00022729"/>
    </source>
</evidence>